<dbReference type="EMBL" id="FOYZ01000015">
    <property type="protein sequence ID" value="SFS01337.1"/>
    <property type="molecule type" value="Genomic_DNA"/>
</dbReference>
<dbReference type="InterPro" id="IPR000045">
    <property type="entry name" value="Prepilin_IV_endopep_pep"/>
</dbReference>
<feature type="transmembrane region" description="Helical" evidence="1">
    <location>
        <begin position="80"/>
        <end position="99"/>
    </location>
</feature>
<sequence length="199" mass="22697">MTGEDIYCINIVSYRKKEKCFSNQKGGLVISYLLYLICSVLVICAMVQDIKQSKVSNYFIFSGYICSLIFQIIIGQVNGVKVWGLGVIIPIVCLCLLFYTKMLGAGDIKLFSVIGGFYGADKIIEVMIAAFLVGALLALAKLLYYGILVKRLCYFYHYMKCILIKKERLFYEDYNKKNTAHTIHFTIPIFLAFQYTILK</sequence>
<feature type="transmembrane region" description="Helical" evidence="1">
    <location>
        <begin position="55"/>
        <end position="74"/>
    </location>
</feature>
<dbReference type="STRING" id="37658.SAMN05661086_03224"/>
<dbReference type="GO" id="GO:0004190">
    <property type="term" value="F:aspartic-type endopeptidase activity"/>
    <property type="evidence" value="ECO:0007669"/>
    <property type="project" value="InterPro"/>
</dbReference>
<dbReference type="Proteomes" id="UP000199659">
    <property type="component" value="Unassembled WGS sequence"/>
</dbReference>
<keyword evidence="1" id="KW-0472">Membrane</keyword>
<dbReference type="GO" id="GO:0016020">
    <property type="term" value="C:membrane"/>
    <property type="evidence" value="ECO:0007669"/>
    <property type="project" value="InterPro"/>
</dbReference>
<protein>
    <submittedName>
        <fullName evidence="3">Type IV leader peptidase family protein</fullName>
    </submittedName>
</protein>
<feature type="transmembrane region" description="Helical" evidence="1">
    <location>
        <begin position="29"/>
        <end position="48"/>
    </location>
</feature>
<evidence type="ECO:0000313" key="4">
    <source>
        <dbReference type="Proteomes" id="UP000199659"/>
    </source>
</evidence>
<evidence type="ECO:0000256" key="1">
    <source>
        <dbReference type="SAM" id="Phobius"/>
    </source>
</evidence>
<keyword evidence="1" id="KW-1133">Transmembrane helix</keyword>
<dbReference type="Pfam" id="PF01478">
    <property type="entry name" value="Peptidase_A24"/>
    <property type="match status" value="1"/>
</dbReference>
<dbReference type="AlphaFoldDB" id="A0A1I6LD41"/>
<evidence type="ECO:0000313" key="3">
    <source>
        <dbReference type="EMBL" id="SFS01337.1"/>
    </source>
</evidence>
<evidence type="ECO:0000259" key="2">
    <source>
        <dbReference type="Pfam" id="PF01478"/>
    </source>
</evidence>
<accession>A0A1I6LD41</accession>
<feature type="domain" description="Prepilin type IV endopeptidase peptidase" evidence="2">
    <location>
        <begin position="37"/>
        <end position="139"/>
    </location>
</feature>
<name>A0A1I6LD41_9FIRM</name>
<gene>
    <name evidence="3" type="ORF">SAMN05661086_03224</name>
</gene>
<organism evidence="3 4">
    <name type="scientific">Anaeromicropila populeti</name>
    <dbReference type="NCBI Taxonomy" id="37658"/>
    <lineage>
        <taxon>Bacteria</taxon>
        <taxon>Bacillati</taxon>
        <taxon>Bacillota</taxon>
        <taxon>Clostridia</taxon>
        <taxon>Lachnospirales</taxon>
        <taxon>Lachnospiraceae</taxon>
        <taxon>Anaeromicropila</taxon>
    </lineage>
</organism>
<proteinExistence type="predicted"/>
<keyword evidence="1" id="KW-0812">Transmembrane</keyword>
<dbReference type="Gene3D" id="1.20.120.1220">
    <property type="match status" value="1"/>
</dbReference>
<keyword evidence="4" id="KW-1185">Reference proteome</keyword>
<reference evidence="3 4" key="1">
    <citation type="submission" date="2016-10" db="EMBL/GenBank/DDBJ databases">
        <authorList>
            <person name="de Groot N.N."/>
        </authorList>
    </citation>
    <scope>NUCLEOTIDE SEQUENCE [LARGE SCALE GENOMIC DNA]</scope>
    <source>
        <strain evidence="3 4">743A</strain>
    </source>
</reference>